<evidence type="ECO:0000259" key="16">
    <source>
        <dbReference type="Pfam" id="PF07715"/>
    </source>
</evidence>
<dbReference type="GO" id="GO:0009279">
    <property type="term" value="C:cell outer membrane"/>
    <property type="evidence" value="ECO:0007669"/>
    <property type="project" value="UniProtKB-SubCell"/>
</dbReference>
<gene>
    <name evidence="17" type="ORF">SAMN05444167_2509</name>
</gene>
<keyword evidence="11 12" id="KW-0998">Cell outer membrane</keyword>
<dbReference type="Proteomes" id="UP000182427">
    <property type="component" value="Chromosome I"/>
</dbReference>
<sequence>MKKNEDSTRLRGKLMLTGTLAMFAMGTLQSEAATTADKDKEGNKAKPSTDTVPTDEQARPSQQVHKFDIPAGTLGQVAASLETALGIKVSVPEKYTSMPSPGVHGVLTAQEALTAALQGTNMSADFVSADRVQIALHATGQDVTVTASAEMMSLKYTAPLRDLPQTLTVIPETIISNTASTTLVEALRTVPGIAFGAGEGGNPIGDRPYIRGVDAQSSTFVDGMRDIGAQSREVFDVESVEVSKGPSGTFAGRSAGGGSINLNSKMARRENFLNGTFSPGTSNFFRGTIDGNAKLTSWASGRLAGMWTDADVAGRDFVHNGRYGLAPSLSFSATKRLHFDTNYYWIKSHDRPDPGIPYNNPTFFARIDGRAQVYQTGDGQPLLVNRKAFYGFNSRDFSDSNVNTAFGRAEYKLTETSVIRNSYRYGKSNQNYVYSMADDSQGNIYYGLVYRRAQQRLAWVDTNINQTDIAGSGKIGSIQHTYAVGAEFSRERSWNSTYSVGALDPTQAITATTGPDIPVVPTFNVKNSVTGATVALSETRCAVLGAAGGNYCTDLLNPTGDDAWAGVTSRKDGGTSGAVMTNSILRNNIPSRQVIGTRSVYGFDSARLGKFQLTGGIRYDHYNTTYRTPILGMRSITVAPTITPALFDLVNYQAAVAYKPTQKATIYGTVSSSATPPGNSLGQGQDPSGLNTAGNNTLPPEKTRMEEVGVKYELFGGKALATGAWFQSDTQNVRITLADSTIAAVGTRRNRGADFGITGYLNRKWQVFAGYTFMNAILTNAGGAGVAAGLQNGRRYPNTPENSYSISSYYSLTRKLNVGGGLYGAGKIFGADNPTTIYSTKWVPGYTRVDLFAAYRFNSHIELQGNLLNVGDKAYFLQAYTTHFALLAPGRTGRVAFNVHW</sequence>
<feature type="domain" description="TonB-dependent receptor-like beta-barrel" evidence="15">
    <location>
        <begin position="417"/>
        <end position="870"/>
    </location>
</feature>
<feature type="region of interest" description="Disordered" evidence="14">
    <location>
        <begin position="670"/>
        <end position="701"/>
    </location>
</feature>
<keyword evidence="3 12" id="KW-1134">Transmembrane beta strand</keyword>
<comment type="subcellular location">
    <subcellularLocation>
        <location evidence="1 12">Cell outer membrane</location>
        <topology evidence="1 12">Multi-pass membrane protein</topology>
    </subcellularLocation>
</comment>
<keyword evidence="4" id="KW-0410">Iron transport</keyword>
<dbReference type="RefSeq" id="WP_083345435.1">
    <property type="nucleotide sequence ID" value="NZ_LT629690.1"/>
</dbReference>
<feature type="compositionally biased region" description="Polar residues" evidence="14">
    <location>
        <begin position="46"/>
        <end position="62"/>
    </location>
</feature>
<dbReference type="InterPro" id="IPR039426">
    <property type="entry name" value="TonB-dep_rcpt-like"/>
</dbReference>
<evidence type="ECO:0000313" key="18">
    <source>
        <dbReference type="Proteomes" id="UP000182427"/>
    </source>
</evidence>
<organism evidence="17 18">
    <name type="scientific">Terriglobus roseus</name>
    <dbReference type="NCBI Taxonomy" id="392734"/>
    <lineage>
        <taxon>Bacteria</taxon>
        <taxon>Pseudomonadati</taxon>
        <taxon>Acidobacteriota</taxon>
        <taxon>Terriglobia</taxon>
        <taxon>Terriglobales</taxon>
        <taxon>Acidobacteriaceae</taxon>
        <taxon>Terriglobus</taxon>
    </lineage>
</organism>
<evidence type="ECO:0000256" key="13">
    <source>
        <dbReference type="RuleBase" id="RU003357"/>
    </source>
</evidence>
<dbReference type="Pfam" id="PF00593">
    <property type="entry name" value="TonB_dep_Rec_b-barrel"/>
    <property type="match status" value="1"/>
</dbReference>
<evidence type="ECO:0000256" key="6">
    <source>
        <dbReference type="ARBA" id="ARBA00022729"/>
    </source>
</evidence>
<keyword evidence="5 12" id="KW-0812">Transmembrane</keyword>
<evidence type="ECO:0000256" key="3">
    <source>
        <dbReference type="ARBA" id="ARBA00022452"/>
    </source>
</evidence>
<accession>A0A1G7LE58</accession>
<dbReference type="EMBL" id="LT629690">
    <property type="protein sequence ID" value="SDF47807.1"/>
    <property type="molecule type" value="Genomic_DNA"/>
</dbReference>
<keyword evidence="8" id="KW-0406">Ion transport</keyword>
<dbReference type="PANTHER" id="PTHR32552:SF89">
    <property type="entry name" value="CATECHOLATE SIDEROPHORE RECEPTOR FIU"/>
    <property type="match status" value="1"/>
</dbReference>
<dbReference type="OrthoDB" id="9760333at2"/>
<keyword evidence="2 12" id="KW-0813">Transport</keyword>
<feature type="compositionally biased region" description="Polar residues" evidence="14">
    <location>
        <begin position="670"/>
        <end position="698"/>
    </location>
</feature>
<dbReference type="PROSITE" id="PS52016">
    <property type="entry name" value="TONB_DEPENDENT_REC_3"/>
    <property type="match status" value="1"/>
</dbReference>
<evidence type="ECO:0000256" key="12">
    <source>
        <dbReference type="PROSITE-ProRule" id="PRU01360"/>
    </source>
</evidence>
<name>A0A1G7LE58_9BACT</name>
<feature type="domain" description="TonB-dependent receptor plug" evidence="16">
    <location>
        <begin position="160"/>
        <end position="258"/>
    </location>
</feature>
<feature type="region of interest" description="Disordered" evidence="14">
    <location>
        <begin position="32"/>
        <end position="62"/>
    </location>
</feature>
<dbReference type="AlphaFoldDB" id="A0A1G7LE58"/>
<keyword evidence="7" id="KW-0408">Iron</keyword>
<evidence type="ECO:0000256" key="4">
    <source>
        <dbReference type="ARBA" id="ARBA00022496"/>
    </source>
</evidence>
<dbReference type="InterPro" id="IPR012910">
    <property type="entry name" value="Plug_dom"/>
</dbReference>
<keyword evidence="17" id="KW-0675">Receptor</keyword>
<dbReference type="PANTHER" id="PTHR32552">
    <property type="entry name" value="FERRICHROME IRON RECEPTOR-RELATED"/>
    <property type="match status" value="1"/>
</dbReference>
<keyword evidence="9 13" id="KW-0798">TonB box</keyword>
<protein>
    <submittedName>
        <fullName evidence="17">Catecholate siderophore receptor</fullName>
    </submittedName>
</protein>
<dbReference type="Gene3D" id="3.55.50.30">
    <property type="match status" value="1"/>
</dbReference>
<proteinExistence type="inferred from homology"/>
<dbReference type="InterPro" id="IPR000531">
    <property type="entry name" value="Beta-barrel_TonB"/>
</dbReference>
<keyword evidence="6" id="KW-0732">Signal</keyword>
<keyword evidence="10 12" id="KW-0472">Membrane</keyword>
<dbReference type="Gene3D" id="2.40.170.20">
    <property type="entry name" value="TonB-dependent receptor, beta-barrel domain"/>
    <property type="match status" value="1"/>
</dbReference>
<dbReference type="Pfam" id="PF07715">
    <property type="entry name" value="Plug"/>
    <property type="match status" value="1"/>
</dbReference>
<evidence type="ECO:0000256" key="5">
    <source>
        <dbReference type="ARBA" id="ARBA00022692"/>
    </source>
</evidence>
<evidence type="ECO:0000256" key="14">
    <source>
        <dbReference type="SAM" id="MobiDB-lite"/>
    </source>
</evidence>
<evidence type="ECO:0000256" key="8">
    <source>
        <dbReference type="ARBA" id="ARBA00023065"/>
    </source>
</evidence>
<evidence type="ECO:0000256" key="11">
    <source>
        <dbReference type="ARBA" id="ARBA00023237"/>
    </source>
</evidence>
<evidence type="ECO:0000256" key="1">
    <source>
        <dbReference type="ARBA" id="ARBA00004571"/>
    </source>
</evidence>
<reference evidence="17 18" key="1">
    <citation type="submission" date="2016-10" db="EMBL/GenBank/DDBJ databases">
        <authorList>
            <person name="de Groot N.N."/>
        </authorList>
    </citation>
    <scope>NUCLEOTIDE SEQUENCE [LARGE SCALE GENOMIC DNA]</scope>
    <source>
        <strain evidence="17 18">GAS232</strain>
    </source>
</reference>
<dbReference type="SUPFAM" id="SSF56935">
    <property type="entry name" value="Porins"/>
    <property type="match status" value="1"/>
</dbReference>
<dbReference type="Gene3D" id="2.170.130.10">
    <property type="entry name" value="TonB-dependent receptor, plug domain"/>
    <property type="match status" value="1"/>
</dbReference>
<evidence type="ECO:0000313" key="17">
    <source>
        <dbReference type="EMBL" id="SDF47807.1"/>
    </source>
</evidence>
<dbReference type="GO" id="GO:0015344">
    <property type="term" value="F:siderophore uptake transmembrane transporter activity"/>
    <property type="evidence" value="ECO:0007669"/>
    <property type="project" value="TreeGrafter"/>
</dbReference>
<keyword evidence="18" id="KW-1185">Reference proteome</keyword>
<dbReference type="InterPro" id="IPR036942">
    <property type="entry name" value="Beta-barrel_TonB_sf"/>
</dbReference>
<comment type="similarity">
    <text evidence="12 13">Belongs to the TonB-dependent receptor family.</text>
</comment>
<evidence type="ECO:0000256" key="9">
    <source>
        <dbReference type="ARBA" id="ARBA00023077"/>
    </source>
</evidence>
<evidence type="ECO:0000256" key="2">
    <source>
        <dbReference type="ARBA" id="ARBA00022448"/>
    </source>
</evidence>
<evidence type="ECO:0000256" key="10">
    <source>
        <dbReference type="ARBA" id="ARBA00023136"/>
    </source>
</evidence>
<dbReference type="InterPro" id="IPR037066">
    <property type="entry name" value="Plug_dom_sf"/>
</dbReference>
<evidence type="ECO:0000256" key="7">
    <source>
        <dbReference type="ARBA" id="ARBA00023004"/>
    </source>
</evidence>
<evidence type="ECO:0000259" key="15">
    <source>
        <dbReference type="Pfam" id="PF00593"/>
    </source>
</evidence>